<feature type="compositionally biased region" description="Basic and acidic residues" evidence="1">
    <location>
        <begin position="148"/>
        <end position="161"/>
    </location>
</feature>
<protein>
    <submittedName>
        <fullName evidence="2">Ketosteroid isomerase-related protein</fullName>
    </submittedName>
</protein>
<evidence type="ECO:0000256" key="1">
    <source>
        <dbReference type="SAM" id="MobiDB-lite"/>
    </source>
</evidence>
<evidence type="ECO:0000313" key="3">
    <source>
        <dbReference type="Proteomes" id="UP000317484"/>
    </source>
</evidence>
<dbReference type="SUPFAM" id="SSF54427">
    <property type="entry name" value="NTF2-like"/>
    <property type="match status" value="1"/>
</dbReference>
<dbReference type="InterPro" id="IPR009959">
    <property type="entry name" value="Cyclase_SnoaL-like"/>
</dbReference>
<proteinExistence type="predicted"/>
<dbReference type="EMBL" id="FXTJ01000007">
    <property type="protein sequence ID" value="SMO92566.1"/>
    <property type="molecule type" value="Genomic_DNA"/>
</dbReference>
<keyword evidence="3" id="KW-1185">Reference proteome</keyword>
<feature type="region of interest" description="Disordered" evidence="1">
    <location>
        <begin position="141"/>
        <end position="161"/>
    </location>
</feature>
<dbReference type="PANTHER" id="PTHR38436">
    <property type="entry name" value="POLYKETIDE CYCLASE SNOAL-LIKE DOMAIN"/>
    <property type="match status" value="1"/>
</dbReference>
<dbReference type="AlphaFoldDB" id="A0A521F8W4"/>
<dbReference type="PANTHER" id="PTHR38436:SF1">
    <property type="entry name" value="ESTER CYCLASE"/>
    <property type="match status" value="1"/>
</dbReference>
<keyword evidence="2" id="KW-0413">Isomerase</keyword>
<dbReference type="InterPro" id="IPR032710">
    <property type="entry name" value="NTF2-like_dom_sf"/>
</dbReference>
<dbReference type="Proteomes" id="UP000317484">
    <property type="component" value="Unassembled WGS sequence"/>
</dbReference>
<evidence type="ECO:0000313" key="2">
    <source>
        <dbReference type="EMBL" id="SMO92566.1"/>
    </source>
</evidence>
<sequence length="161" mass="17344">MGQAREIMDRITAAAGAGDRDALLRLYAADAVAETPEGRRLDSREAIADDLLSFVQAFPDMTWESRATFEAGDTAIDEGWVVGTHTGVLSLPDGDVPPTGRTMRLRECDLITVRDGVAVAHRFYYDRLELVSQLGLGEAAAAVPEPRAATRSERASEVPAT</sequence>
<name>A0A521F8W4_9ACTN</name>
<dbReference type="RefSeq" id="WP_142459782.1">
    <property type="nucleotide sequence ID" value="NZ_FXTJ01000007.1"/>
</dbReference>
<reference evidence="2 3" key="1">
    <citation type="submission" date="2017-05" db="EMBL/GenBank/DDBJ databases">
        <authorList>
            <person name="Varghese N."/>
            <person name="Submissions S."/>
        </authorList>
    </citation>
    <scope>NUCLEOTIDE SEQUENCE [LARGE SCALE GENOMIC DNA]</scope>
    <source>
        <strain evidence="2 3">DSM 46834</strain>
    </source>
</reference>
<dbReference type="Pfam" id="PF07366">
    <property type="entry name" value="SnoaL"/>
    <property type="match status" value="1"/>
</dbReference>
<gene>
    <name evidence="2" type="ORF">SAMN06273567_107197</name>
</gene>
<accession>A0A521F8W4</accession>
<dbReference type="GO" id="GO:0016853">
    <property type="term" value="F:isomerase activity"/>
    <property type="evidence" value="ECO:0007669"/>
    <property type="project" value="UniProtKB-KW"/>
</dbReference>
<dbReference type="GO" id="GO:0030638">
    <property type="term" value="P:polyketide metabolic process"/>
    <property type="evidence" value="ECO:0007669"/>
    <property type="project" value="InterPro"/>
</dbReference>
<dbReference type="Gene3D" id="3.10.450.50">
    <property type="match status" value="1"/>
</dbReference>
<organism evidence="2 3">
    <name type="scientific">Geodermatophilus aquaeductus</name>
    <dbReference type="NCBI Taxonomy" id="1564161"/>
    <lineage>
        <taxon>Bacteria</taxon>
        <taxon>Bacillati</taxon>
        <taxon>Actinomycetota</taxon>
        <taxon>Actinomycetes</taxon>
        <taxon>Geodermatophilales</taxon>
        <taxon>Geodermatophilaceae</taxon>
        <taxon>Geodermatophilus</taxon>
    </lineage>
</organism>